<keyword evidence="2" id="KW-1185">Reference proteome</keyword>
<gene>
    <name evidence="1" type="ORF">CCAX7_60240</name>
</gene>
<sequence>MLITQSQRSGSAYLGAGITERVDQRFYTLWNLTFAQGRCRSAPHQRIMIVESGYECGIHIGAIDLSQGSHYRVAAIKSFISQCFQ</sequence>
<evidence type="ECO:0000313" key="2">
    <source>
        <dbReference type="Proteomes" id="UP000287394"/>
    </source>
</evidence>
<reference evidence="1 2" key="1">
    <citation type="journal article" date="2019" name="Int. J. Syst. Evol. Microbiol.">
        <title>Capsulimonas corticalis gen. nov., sp. nov., an aerobic capsulated bacterium, of a novel bacterial order, Capsulimonadales ord. nov., of the class Armatimonadia of the phylum Armatimonadetes.</title>
        <authorList>
            <person name="Li J."/>
            <person name="Kudo C."/>
            <person name="Tonouchi A."/>
        </authorList>
    </citation>
    <scope>NUCLEOTIDE SEQUENCE [LARGE SCALE GENOMIC DNA]</scope>
    <source>
        <strain evidence="1 2">AX-7</strain>
    </source>
</reference>
<evidence type="ECO:0000313" key="1">
    <source>
        <dbReference type="EMBL" id="BDI33973.1"/>
    </source>
</evidence>
<accession>A0A402CW01</accession>
<proteinExistence type="predicted"/>
<dbReference type="EMBL" id="AP025739">
    <property type="protein sequence ID" value="BDI33973.1"/>
    <property type="molecule type" value="Genomic_DNA"/>
</dbReference>
<protein>
    <submittedName>
        <fullName evidence="1">Uncharacterized protein</fullName>
    </submittedName>
</protein>
<dbReference type="Proteomes" id="UP000287394">
    <property type="component" value="Chromosome"/>
</dbReference>
<dbReference type="AlphaFoldDB" id="A0A402CW01"/>
<dbReference type="KEGG" id="ccot:CCAX7_60240"/>
<name>A0A402CW01_9BACT</name>
<organism evidence="1 2">
    <name type="scientific">Capsulimonas corticalis</name>
    <dbReference type="NCBI Taxonomy" id="2219043"/>
    <lineage>
        <taxon>Bacteria</taxon>
        <taxon>Bacillati</taxon>
        <taxon>Armatimonadota</taxon>
        <taxon>Armatimonadia</taxon>
        <taxon>Capsulimonadales</taxon>
        <taxon>Capsulimonadaceae</taxon>
        <taxon>Capsulimonas</taxon>
    </lineage>
</organism>